<dbReference type="GO" id="GO:0005886">
    <property type="term" value="C:plasma membrane"/>
    <property type="evidence" value="ECO:0007669"/>
    <property type="project" value="UniProtKB-SubCell"/>
</dbReference>
<feature type="transmembrane region" description="Helical" evidence="7">
    <location>
        <begin position="270"/>
        <end position="291"/>
    </location>
</feature>
<dbReference type="GeneID" id="83003652"/>
<feature type="transmembrane region" description="Helical" evidence="7">
    <location>
        <begin position="135"/>
        <end position="159"/>
    </location>
</feature>
<feature type="transmembrane region" description="Helical" evidence="7">
    <location>
        <begin position="213"/>
        <end position="234"/>
    </location>
</feature>
<protein>
    <submittedName>
        <fullName evidence="9">TRAP transporter large permease</fullName>
    </submittedName>
</protein>
<keyword evidence="10" id="KW-1185">Reference proteome</keyword>
<dbReference type="AlphaFoldDB" id="A0A415DWB8"/>
<feature type="transmembrane region" description="Helical" evidence="7">
    <location>
        <begin position="240"/>
        <end position="258"/>
    </location>
</feature>
<keyword evidence="5 7" id="KW-1133">Transmembrane helix</keyword>
<dbReference type="PANTHER" id="PTHR33362">
    <property type="entry name" value="SIALIC ACID TRAP TRANSPORTER PERMEASE PROTEIN SIAT-RELATED"/>
    <property type="match status" value="1"/>
</dbReference>
<dbReference type="STRING" id="1776384.GCA_900086585_01270"/>
<dbReference type="EMBL" id="QRMS01000006">
    <property type="protein sequence ID" value="RHJ84730.1"/>
    <property type="molecule type" value="Genomic_DNA"/>
</dbReference>
<dbReference type="NCBIfam" id="TIGR00786">
    <property type="entry name" value="dctM"/>
    <property type="match status" value="1"/>
</dbReference>
<feature type="domain" description="TRAP C4-dicarboxylate transport system permease DctM subunit" evidence="8">
    <location>
        <begin position="7"/>
        <end position="414"/>
    </location>
</feature>
<dbReference type="RefSeq" id="WP_067535301.1">
    <property type="nucleotide sequence ID" value="NZ_AP025567.1"/>
</dbReference>
<reference evidence="9 10" key="1">
    <citation type="submission" date="2018-08" db="EMBL/GenBank/DDBJ databases">
        <title>A genome reference for cultivated species of the human gut microbiota.</title>
        <authorList>
            <person name="Zou Y."/>
            <person name="Xue W."/>
            <person name="Luo G."/>
        </authorList>
    </citation>
    <scope>NUCLEOTIDE SEQUENCE [LARGE SCALE GENOMIC DNA]</scope>
    <source>
        <strain evidence="9 10">AM07-24</strain>
    </source>
</reference>
<organism evidence="9 10">
    <name type="scientific">Emergencia timonensis</name>
    <dbReference type="NCBI Taxonomy" id="1776384"/>
    <lineage>
        <taxon>Bacteria</taxon>
        <taxon>Bacillati</taxon>
        <taxon>Bacillota</taxon>
        <taxon>Clostridia</taxon>
        <taxon>Peptostreptococcales</taxon>
        <taxon>Anaerovoracaceae</taxon>
        <taxon>Emergencia</taxon>
    </lineage>
</organism>
<dbReference type="Pfam" id="PF06808">
    <property type="entry name" value="DctM"/>
    <property type="match status" value="1"/>
</dbReference>
<feature type="transmembrane region" description="Helical" evidence="7">
    <location>
        <begin position="6"/>
        <end position="35"/>
    </location>
</feature>
<dbReference type="PANTHER" id="PTHR33362:SF2">
    <property type="entry name" value="TRAP TRANSPORTER LARGE PERMEASE PROTEIN"/>
    <property type="match status" value="1"/>
</dbReference>
<evidence type="ECO:0000313" key="9">
    <source>
        <dbReference type="EMBL" id="RHJ84730.1"/>
    </source>
</evidence>
<feature type="transmembrane region" description="Helical" evidence="7">
    <location>
        <begin position="392"/>
        <end position="414"/>
    </location>
</feature>
<accession>A0A415DWB8</accession>
<proteinExistence type="predicted"/>
<comment type="caution">
    <text evidence="9">The sequence shown here is derived from an EMBL/GenBank/DDBJ whole genome shotgun (WGS) entry which is preliminary data.</text>
</comment>
<evidence type="ECO:0000256" key="2">
    <source>
        <dbReference type="ARBA" id="ARBA00022475"/>
    </source>
</evidence>
<dbReference type="InterPro" id="IPR010656">
    <property type="entry name" value="DctM"/>
</dbReference>
<keyword evidence="4 7" id="KW-0812">Transmembrane</keyword>
<name>A0A415DWB8_9FIRM</name>
<evidence type="ECO:0000256" key="4">
    <source>
        <dbReference type="ARBA" id="ARBA00022692"/>
    </source>
</evidence>
<evidence type="ECO:0000256" key="5">
    <source>
        <dbReference type="ARBA" id="ARBA00022989"/>
    </source>
</evidence>
<dbReference type="InterPro" id="IPR004681">
    <property type="entry name" value="TRAP_DctM"/>
</dbReference>
<keyword evidence="6 7" id="KW-0472">Membrane</keyword>
<keyword evidence="3" id="KW-0997">Cell inner membrane</keyword>
<comment type="subcellular location">
    <subcellularLocation>
        <location evidence="1">Cell inner membrane</location>
        <topology evidence="1">Multi-pass membrane protein</topology>
    </subcellularLocation>
</comment>
<evidence type="ECO:0000256" key="7">
    <source>
        <dbReference type="SAM" id="Phobius"/>
    </source>
</evidence>
<evidence type="ECO:0000256" key="6">
    <source>
        <dbReference type="ARBA" id="ARBA00023136"/>
    </source>
</evidence>
<feature type="transmembrane region" description="Helical" evidence="7">
    <location>
        <begin position="357"/>
        <end position="380"/>
    </location>
</feature>
<evidence type="ECO:0000259" key="8">
    <source>
        <dbReference type="Pfam" id="PF06808"/>
    </source>
</evidence>
<evidence type="ECO:0000256" key="3">
    <source>
        <dbReference type="ARBA" id="ARBA00022519"/>
    </source>
</evidence>
<evidence type="ECO:0000313" key="10">
    <source>
        <dbReference type="Proteomes" id="UP000284841"/>
    </source>
</evidence>
<dbReference type="OrthoDB" id="9777699at2"/>
<dbReference type="GO" id="GO:0022857">
    <property type="term" value="F:transmembrane transporter activity"/>
    <property type="evidence" value="ECO:0007669"/>
    <property type="project" value="TreeGrafter"/>
</dbReference>
<evidence type="ECO:0000256" key="1">
    <source>
        <dbReference type="ARBA" id="ARBA00004429"/>
    </source>
</evidence>
<feature type="transmembrane region" description="Helical" evidence="7">
    <location>
        <begin position="47"/>
        <end position="74"/>
    </location>
</feature>
<dbReference type="PIRSF" id="PIRSF006066">
    <property type="entry name" value="HI0050"/>
    <property type="match status" value="1"/>
</dbReference>
<feature type="transmembrane region" description="Helical" evidence="7">
    <location>
        <begin position="94"/>
        <end position="123"/>
    </location>
</feature>
<keyword evidence="2" id="KW-1003">Cell membrane</keyword>
<sequence>MTTWILFVIFFLLLAFGIPIAFVLVISTVGYAFIIGDISWALISQRMIYGINIFVMISLPFFILAGNIMASGGITKRLVACAQSFVGHVRGGLAMVDVLACMLFGTVSGSAIAGTSAVGSLLIPAMKKEGYPSGFCAGLTSVASTCCPVIPPSLAFVIYASCAKVSVSDMFVAGVMPGILMGGLLMMVIYIYSRKDHFPRMEKTTWKQRGKATLEALPCLGIPVMIIGGIVSGVVTPTEAAALAVVYALVLSMFYKTITWRSLWKCVVQSAVDSGAIMLIVGGCYLFGWVISNERITVILTEALVSMDCSLILKLLIINVALLIVGMFMDSSPAILLVAPILAPAMQSLGIDPIQTGLIICINLVLGLSTPPVGVCLYAATNISKVSFGETVRAAMPFLLATLCALLLITYVPVLSQLPFMILGK</sequence>
<dbReference type="Proteomes" id="UP000284841">
    <property type="component" value="Unassembled WGS sequence"/>
</dbReference>
<feature type="transmembrane region" description="Helical" evidence="7">
    <location>
        <begin position="171"/>
        <end position="192"/>
    </location>
</feature>
<gene>
    <name evidence="9" type="ORF">DW099_17320</name>
</gene>